<sequence length="279" mass="29981">MATSGATTGSGLGITVLAASRRQYGRSVSFEVAADAYNRFMGRYSGPLSSDFANWAGVRAGERALDVGCGPGALTRVLIERLGVDAVSAVDPSLPFIASLRQAFPTLDVQLAVAERLPYPDDLFDHTLAQLVVHFMTDPVGGLQEMGRVTRPGGTVSACVWDFGGERGPISLLWRAARDLDPSVVDESALPGAREGDLERLFHAAGLARVESGELTVSVHHEDFEQWWAPYTLGVGPAGAYVTGLEEERRTALREHCRELLPEGSFDVTAQVWAVRARA</sequence>
<dbReference type="AlphaFoldDB" id="A0A543I1X8"/>
<accession>A0A543I1X8</accession>
<dbReference type="PANTHER" id="PTHR42912:SF93">
    <property type="entry name" value="N6-ADENOSINE-METHYLTRANSFERASE TMT1A"/>
    <property type="match status" value="1"/>
</dbReference>
<dbReference type="PANTHER" id="PTHR42912">
    <property type="entry name" value="METHYLTRANSFERASE"/>
    <property type="match status" value="1"/>
</dbReference>
<keyword evidence="3" id="KW-1185">Reference proteome</keyword>
<dbReference type="InterPro" id="IPR029063">
    <property type="entry name" value="SAM-dependent_MTases_sf"/>
</dbReference>
<dbReference type="SUPFAM" id="SSF53335">
    <property type="entry name" value="S-adenosyl-L-methionine-dependent methyltransferases"/>
    <property type="match status" value="1"/>
</dbReference>
<dbReference type="EMBL" id="VFPM01000001">
    <property type="protein sequence ID" value="TQM64609.1"/>
    <property type="molecule type" value="Genomic_DNA"/>
</dbReference>
<reference evidence="2 3" key="1">
    <citation type="submission" date="2019-06" db="EMBL/GenBank/DDBJ databases">
        <title>Genome sequencing of plant associated microbes to promote plant fitness in Sorghum bicolor and Oryza sativa.</title>
        <authorList>
            <person name="Coleman-Derr D."/>
        </authorList>
    </citation>
    <scope>NUCLEOTIDE SEQUENCE [LARGE SCALE GENOMIC DNA]</scope>
    <source>
        <strain evidence="2 3">KV-663</strain>
    </source>
</reference>
<keyword evidence="2" id="KW-0808">Transferase</keyword>
<dbReference type="InterPro" id="IPR013216">
    <property type="entry name" value="Methyltransf_11"/>
</dbReference>
<dbReference type="Pfam" id="PF08241">
    <property type="entry name" value="Methyltransf_11"/>
    <property type="match status" value="1"/>
</dbReference>
<dbReference type="Gene3D" id="3.40.50.150">
    <property type="entry name" value="Vaccinia Virus protein VP39"/>
    <property type="match status" value="1"/>
</dbReference>
<evidence type="ECO:0000259" key="1">
    <source>
        <dbReference type="Pfam" id="PF08241"/>
    </source>
</evidence>
<dbReference type="Proteomes" id="UP000316747">
    <property type="component" value="Unassembled WGS sequence"/>
</dbReference>
<name>A0A543I1X8_9MICO</name>
<dbReference type="CDD" id="cd02440">
    <property type="entry name" value="AdoMet_MTases"/>
    <property type="match status" value="1"/>
</dbReference>
<keyword evidence="2" id="KW-0489">Methyltransferase</keyword>
<protein>
    <submittedName>
        <fullName evidence="2">Ubiquinone/menaquinone biosynthesis C-methylase UbiE</fullName>
    </submittedName>
</protein>
<proteinExistence type="predicted"/>
<dbReference type="InterPro" id="IPR050508">
    <property type="entry name" value="Methyltransf_Superfamily"/>
</dbReference>
<keyword evidence="2" id="KW-0830">Ubiquinone</keyword>
<dbReference type="GO" id="GO:0032259">
    <property type="term" value="P:methylation"/>
    <property type="evidence" value="ECO:0007669"/>
    <property type="project" value="UniProtKB-KW"/>
</dbReference>
<comment type="caution">
    <text evidence="2">The sequence shown here is derived from an EMBL/GenBank/DDBJ whole genome shotgun (WGS) entry which is preliminary data.</text>
</comment>
<feature type="domain" description="Methyltransferase type 11" evidence="1">
    <location>
        <begin position="65"/>
        <end position="156"/>
    </location>
</feature>
<evidence type="ECO:0000313" key="3">
    <source>
        <dbReference type="Proteomes" id="UP000316747"/>
    </source>
</evidence>
<gene>
    <name evidence="2" type="ORF">FBY41_0979</name>
</gene>
<organism evidence="2 3">
    <name type="scientific">Humibacillus xanthopallidus</name>
    <dbReference type="NCBI Taxonomy" id="412689"/>
    <lineage>
        <taxon>Bacteria</taxon>
        <taxon>Bacillati</taxon>
        <taxon>Actinomycetota</taxon>
        <taxon>Actinomycetes</taxon>
        <taxon>Micrococcales</taxon>
        <taxon>Intrasporangiaceae</taxon>
        <taxon>Humibacillus</taxon>
    </lineage>
</organism>
<dbReference type="GO" id="GO:0008757">
    <property type="term" value="F:S-adenosylmethionine-dependent methyltransferase activity"/>
    <property type="evidence" value="ECO:0007669"/>
    <property type="project" value="InterPro"/>
</dbReference>
<evidence type="ECO:0000313" key="2">
    <source>
        <dbReference type="EMBL" id="TQM64609.1"/>
    </source>
</evidence>